<dbReference type="RefSeq" id="XP_001799319.1">
    <property type="nucleotide sequence ID" value="XM_001799267.1"/>
</dbReference>
<dbReference type="InterPro" id="IPR036291">
    <property type="entry name" value="NAD(P)-bd_dom_sf"/>
</dbReference>
<dbReference type="PANTHER" id="PTHR43775:SF52">
    <property type="entry name" value="STEREOSELECTIVE KETO-REDUCTASE AF490"/>
    <property type="match status" value="1"/>
</dbReference>
<dbReference type="InterPro" id="IPR050091">
    <property type="entry name" value="PKS_NRPS_Biosynth_Enz"/>
</dbReference>
<dbReference type="SUPFAM" id="SSF53335">
    <property type="entry name" value="S-adenosyl-L-methionine-dependent methyltransferases"/>
    <property type="match status" value="1"/>
</dbReference>
<dbReference type="VEuPathDB" id="FungiDB:JI435_090160"/>
<dbReference type="InterPro" id="IPR029063">
    <property type="entry name" value="SAM-dependent_MTases_sf"/>
</dbReference>
<dbReference type="CDD" id="cd02440">
    <property type="entry name" value="AdoMet_MTases"/>
    <property type="match status" value="1"/>
</dbReference>
<dbReference type="SUPFAM" id="SSF51735">
    <property type="entry name" value="NAD(P)-binding Rossmann-fold domains"/>
    <property type="match status" value="1"/>
</dbReference>
<dbReference type="Gene3D" id="3.10.129.120">
    <property type="match status" value="1"/>
</dbReference>
<sequence>MEYEYSGPFEALHGLTRKLGAVRGQVTNPNYPDSKLMLHPAMLDAAFQAVLLAQAAPYDGTLWSLHVPKTIKRVVVNPALWQPDLTRGRSLHLDACQSIKTAKFQGDVDIYPASEGDAHALCQVEGLDCIPFAPASAKDDQEILAAVGWGPAFPYAAIASQDLNPTQEEVKLDQLLERLSQFYLQNLLRSIPPEDSRRQTCPIAGMFGFASHTDSMIKAGDRKFWKPEWHEDTFETIAEAIEPFKDNVDVRLLKRIGENLVKIANEEVAAIEVAMQDHLLNEVYVASLGLKEVTHILARVISQITHRYQHLNVLEVGGGTGGCNKAIFNIVDSFASYTFTDVSSAFFPTARQVFESQASEMKYQVLDVGKDPIAQGFEPHSYDVIIASMVLHVTKDLRQTMQNIRRLLKPGGYLVIQEGFTNDVGTTGAIFGAFPDWWLGAGEGRVIGPLVSVAEWDKKLRETGFSGVDTCSSTLHPFSHPTAVFVTQAIDDRISYIRNPLSLPPPQSISAIRNEIVIVGGKGQQTKHLMAELAPTLQEHFQFLRRFKSFAELIQSGLNLSSSSLVLSLAELDQPLLQDLNSAEFEAVKTALLSLGSIFWITRGRRSSNPFIAMTVGMIRGVVCEAATLTSQFLDFECDDALDASAVATALLRFEAQVAMVSQQESGEPIFGNLEREFVLDSQGQMLIPRLKPGIEMNDRYNSGRRSVFKTVRLDSSEPIAASLQLQRSGGVYQFVEEPAIAAKDARFTPTVSLISAVRLDNGSSYAHVSLAKAVDARSSHVVLSSQLAPRVQAIQSTALPTDITEDLMSTFTILVAQALICIQILDSISTEDHLLVFEPEETFATALRAVAKDRGVQLTFVGIKSTGGSCTEGHIYINPRFPDRTISTLLPSHKATFLNCERKTSPSSVTARIMALRSRCYGFQSLNDYFSQLPSAHDPAGNVACGQRLHQAVRYASRCIMSLTRASLDAQVNSISIKDLACVGNDPMTVIHWEAEEIAVKVSKIEDHVVFSNEKTYWLAGLSGGLGLSLCEWMIGRGAKHIVITSRNPKAAPSWVESMKALGAKVLVLPCDLTNHVQTSLVYDKIQSTMPPLGGVAQGAMVLQDTGCRDMSSDTMRKVLQPKVTGSINLDRLVEVLDLEFFVFFSSATAIIGNAGQSNYSAANLFMTSLAG</sequence>
<comment type="caution">
    <text evidence="1">Lacks conserved residue(s) required for the propagation of feature annotation.</text>
</comment>
<evidence type="ECO:0000313" key="3">
    <source>
        <dbReference type="EMBL" id="QRD00451.1"/>
    </source>
</evidence>
<protein>
    <recommendedName>
        <fullName evidence="2">PKS/mFAS DH domain-containing protein</fullName>
    </recommendedName>
</protein>
<dbReference type="Pfam" id="PF08659">
    <property type="entry name" value="KR"/>
    <property type="match status" value="1"/>
</dbReference>
<dbReference type="InterPro" id="IPR013968">
    <property type="entry name" value="PKS_KR"/>
</dbReference>
<dbReference type="Pfam" id="PF08242">
    <property type="entry name" value="Methyltransf_12"/>
    <property type="match status" value="1"/>
</dbReference>
<organism evidence="3 4">
    <name type="scientific">Phaeosphaeria nodorum (strain SN15 / ATCC MYA-4574 / FGSC 10173)</name>
    <name type="common">Glume blotch fungus</name>
    <name type="synonym">Parastagonospora nodorum</name>
    <dbReference type="NCBI Taxonomy" id="321614"/>
    <lineage>
        <taxon>Eukaryota</taxon>
        <taxon>Fungi</taxon>
        <taxon>Dikarya</taxon>
        <taxon>Ascomycota</taxon>
        <taxon>Pezizomycotina</taxon>
        <taxon>Dothideomycetes</taxon>
        <taxon>Pleosporomycetidae</taxon>
        <taxon>Pleosporales</taxon>
        <taxon>Pleosporineae</taxon>
        <taxon>Phaeosphaeriaceae</taxon>
        <taxon>Parastagonospora</taxon>
    </lineage>
</organism>
<dbReference type="SMART" id="SM00822">
    <property type="entry name" value="PKS_KR"/>
    <property type="match status" value="1"/>
</dbReference>
<dbReference type="PROSITE" id="PS52019">
    <property type="entry name" value="PKS_MFAS_DH"/>
    <property type="match status" value="1"/>
</dbReference>
<dbReference type="Gene3D" id="3.40.50.720">
    <property type="entry name" value="NAD(P)-binding Rossmann-like Domain"/>
    <property type="match status" value="1"/>
</dbReference>
<dbReference type="KEGG" id="pno:SNOG_09016"/>
<dbReference type="AlphaFoldDB" id="A0A7U2F814"/>
<dbReference type="Pfam" id="PF14765">
    <property type="entry name" value="PS-DH"/>
    <property type="match status" value="1"/>
</dbReference>
<dbReference type="Proteomes" id="UP000663193">
    <property type="component" value="Chromosome 11"/>
</dbReference>
<evidence type="ECO:0000259" key="2">
    <source>
        <dbReference type="PROSITE" id="PS52019"/>
    </source>
</evidence>
<gene>
    <name evidence="3" type="ORF">JI435_090160</name>
</gene>
<evidence type="ECO:0000256" key="1">
    <source>
        <dbReference type="PROSITE-ProRule" id="PRU01363"/>
    </source>
</evidence>
<evidence type="ECO:0000313" key="4">
    <source>
        <dbReference type="Proteomes" id="UP000663193"/>
    </source>
</evidence>
<feature type="region of interest" description="N-terminal hotdog fold" evidence="1">
    <location>
        <position position="1"/>
    </location>
</feature>
<proteinExistence type="predicted"/>
<dbReference type="PANTHER" id="PTHR43775">
    <property type="entry name" value="FATTY ACID SYNTHASE"/>
    <property type="match status" value="1"/>
</dbReference>
<feature type="domain" description="PKS/mFAS DH" evidence="2">
    <location>
        <begin position="1"/>
        <end position="138"/>
    </location>
</feature>
<dbReference type="InterPro" id="IPR057326">
    <property type="entry name" value="KR_dom"/>
</dbReference>
<accession>A0A7U2F814</accession>
<dbReference type="InterPro" id="IPR013217">
    <property type="entry name" value="Methyltransf_12"/>
</dbReference>
<dbReference type="InterPro" id="IPR049900">
    <property type="entry name" value="PKS_mFAS_DH"/>
</dbReference>
<dbReference type="Gene3D" id="3.40.50.150">
    <property type="entry name" value="Vaccinia Virus protein VP39"/>
    <property type="match status" value="1"/>
</dbReference>
<feature type="region of interest" description="C-terminal hotdog fold" evidence="1">
    <location>
        <begin position="1"/>
        <end position="138"/>
    </location>
</feature>
<dbReference type="OrthoDB" id="329835at2759"/>
<dbReference type="InterPro" id="IPR049551">
    <property type="entry name" value="PKS_DH_C"/>
</dbReference>
<dbReference type="EMBL" id="CP069033">
    <property type="protein sequence ID" value="QRD00451.1"/>
    <property type="molecule type" value="Genomic_DNA"/>
</dbReference>
<name>A0A7U2F814_PHANO</name>
<reference evidence="4" key="1">
    <citation type="journal article" date="2021" name="BMC Genomics">
        <title>Chromosome-level genome assembly and manually-curated proteome of model necrotroph Parastagonospora nodorum Sn15 reveals a genome-wide trove of candidate effector homologs, and redundancy of virulence-related functions within an accessory chromosome.</title>
        <authorList>
            <person name="Bertazzoni S."/>
            <person name="Jones D.A.B."/>
            <person name="Phan H.T."/>
            <person name="Tan K.-C."/>
            <person name="Hane J.K."/>
        </authorList>
    </citation>
    <scope>NUCLEOTIDE SEQUENCE [LARGE SCALE GENOMIC DNA]</scope>
    <source>
        <strain evidence="4">SN15 / ATCC MYA-4574 / FGSC 10173)</strain>
    </source>
</reference>
<keyword evidence="4" id="KW-1185">Reference proteome</keyword>